<organism evidence="5 6">
    <name type="scientific">Spongisporangium articulatum</name>
    <dbReference type="NCBI Taxonomy" id="3362603"/>
    <lineage>
        <taxon>Bacteria</taxon>
        <taxon>Bacillati</taxon>
        <taxon>Actinomycetota</taxon>
        <taxon>Actinomycetes</taxon>
        <taxon>Kineosporiales</taxon>
        <taxon>Kineosporiaceae</taxon>
        <taxon>Spongisporangium</taxon>
    </lineage>
</organism>
<dbReference type="Gene3D" id="3.30.300.30">
    <property type="match status" value="1"/>
</dbReference>
<dbReference type="InterPro" id="IPR000873">
    <property type="entry name" value="AMP-dep_synth/lig_dom"/>
</dbReference>
<feature type="domain" description="AMP-dependent synthetase/ligase" evidence="3">
    <location>
        <begin position="65"/>
        <end position="419"/>
    </location>
</feature>
<dbReference type="SUPFAM" id="SSF56801">
    <property type="entry name" value="Acetyl-CoA synthetase-like"/>
    <property type="match status" value="1"/>
</dbReference>
<dbReference type="InterPro" id="IPR045851">
    <property type="entry name" value="AMP-bd_C_sf"/>
</dbReference>
<comment type="similarity">
    <text evidence="1">Belongs to the ATP-dependent AMP-binding enzyme family.</text>
</comment>
<name>A0ABW8AJB1_9ACTN</name>
<accession>A0ABW8AJB1</accession>
<dbReference type="InterPro" id="IPR020845">
    <property type="entry name" value="AMP-binding_CS"/>
</dbReference>
<protein>
    <submittedName>
        <fullName evidence="5">AMP-binding protein</fullName>
    </submittedName>
</protein>
<evidence type="ECO:0000313" key="5">
    <source>
        <dbReference type="EMBL" id="MFI7586465.1"/>
    </source>
</evidence>
<dbReference type="Proteomes" id="UP001612915">
    <property type="component" value="Unassembled WGS sequence"/>
</dbReference>
<dbReference type="InterPro" id="IPR025110">
    <property type="entry name" value="AMP-bd_C"/>
</dbReference>
<comment type="caution">
    <text evidence="5">The sequence shown here is derived from an EMBL/GenBank/DDBJ whole genome shotgun (WGS) entry which is preliminary data.</text>
</comment>
<dbReference type="PROSITE" id="PS00455">
    <property type="entry name" value="AMP_BINDING"/>
    <property type="match status" value="1"/>
</dbReference>
<reference evidence="5 6" key="1">
    <citation type="submission" date="2024-10" db="EMBL/GenBank/DDBJ databases">
        <title>The Natural Products Discovery Center: Release of the First 8490 Sequenced Strains for Exploring Actinobacteria Biosynthetic Diversity.</title>
        <authorList>
            <person name="Kalkreuter E."/>
            <person name="Kautsar S.A."/>
            <person name="Yang D."/>
            <person name="Bader C.D."/>
            <person name="Teijaro C.N."/>
            <person name="Fluegel L."/>
            <person name="Davis C.M."/>
            <person name="Simpson J.R."/>
            <person name="Lauterbach L."/>
            <person name="Steele A.D."/>
            <person name="Gui C."/>
            <person name="Meng S."/>
            <person name="Li G."/>
            <person name="Viehrig K."/>
            <person name="Ye F."/>
            <person name="Su P."/>
            <person name="Kiefer A.F."/>
            <person name="Nichols A."/>
            <person name="Cepeda A.J."/>
            <person name="Yan W."/>
            <person name="Fan B."/>
            <person name="Jiang Y."/>
            <person name="Adhikari A."/>
            <person name="Zheng C.-J."/>
            <person name="Schuster L."/>
            <person name="Cowan T.M."/>
            <person name="Smanski M.J."/>
            <person name="Chevrette M.G."/>
            <person name="De Carvalho L.P.S."/>
            <person name="Shen B."/>
        </authorList>
    </citation>
    <scope>NUCLEOTIDE SEQUENCE [LARGE SCALE GENOMIC DNA]</scope>
    <source>
        <strain evidence="5 6">NPDC049639</strain>
    </source>
</reference>
<keyword evidence="2" id="KW-0436">Ligase</keyword>
<evidence type="ECO:0000256" key="2">
    <source>
        <dbReference type="ARBA" id="ARBA00022598"/>
    </source>
</evidence>
<dbReference type="EMBL" id="JBITLV010000001">
    <property type="protein sequence ID" value="MFI7586465.1"/>
    <property type="molecule type" value="Genomic_DNA"/>
</dbReference>
<dbReference type="Pfam" id="PF00501">
    <property type="entry name" value="AMP-binding"/>
    <property type="match status" value="1"/>
</dbReference>
<dbReference type="PANTHER" id="PTHR43201">
    <property type="entry name" value="ACYL-COA SYNTHETASE"/>
    <property type="match status" value="1"/>
</dbReference>
<evidence type="ECO:0000256" key="1">
    <source>
        <dbReference type="ARBA" id="ARBA00006432"/>
    </source>
</evidence>
<dbReference type="CDD" id="cd04433">
    <property type="entry name" value="AFD_class_I"/>
    <property type="match status" value="1"/>
</dbReference>
<sequence>MANSGAGTAGKSRRPRSVINVEGSKVKELGILVRGGVLSPGRPDRVVKRLGALAKFGPSLAGSFAAAAARDPHGGGIIDDERAVTYGELDARVRRLAAGFADLGIGPEGGIAMLQRNSIYAVETLVAASRAGADAVLLSTFLSPGQITEVLKREAPKAIIVDADLSESLQEVPEDMLVIVGHPGDGSVVADTSLDQLALSSHPELDPPEKPGRIVILTSGTTGTPKGAKRGAPKGLSAAASILSRLNFRPKERMLIAPPVFHTWGFGMLQLAPALGSTIVLRRKPDAETILAAIEEHKCTSAIVVPVMAQRMVDLPAEVQRKYDLSSLKVVACSSAAVSKDLSIRFQDTFGDVLYNIYGATEVSWATIANPQDLRLAPGTAGRPPIGTRLALLNEKGRPVKLGDVGTIYVGNEMTFEGYTNGNDKARANGLLSTGDKGMIDENGLLMVMGRDDDMVISGGENVYPIEVEELLVAHPDITEAVVVGVPDADMGQRLAAYVVTTEGSTLDVDGVKNIVRQKLARFSVPRDVVFLDALPRNTVGKVVPRLLPPSA</sequence>
<gene>
    <name evidence="5" type="ORF">ACIB24_05265</name>
</gene>
<dbReference type="Gene3D" id="3.40.50.12780">
    <property type="entry name" value="N-terminal domain of ligase-like"/>
    <property type="match status" value="1"/>
</dbReference>
<proteinExistence type="inferred from homology"/>
<feature type="domain" description="AMP-binding enzyme C-terminal" evidence="4">
    <location>
        <begin position="467"/>
        <end position="542"/>
    </location>
</feature>
<dbReference type="RefSeq" id="WP_398276154.1">
    <property type="nucleotide sequence ID" value="NZ_JBITLV010000001.1"/>
</dbReference>
<keyword evidence="6" id="KW-1185">Reference proteome</keyword>
<dbReference type="Pfam" id="PF13193">
    <property type="entry name" value="AMP-binding_C"/>
    <property type="match status" value="1"/>
</dbReference>
<evidence type="ECO:0000313" key="6">
    <source>
        <dbReference type="Proteomes" id="UP001612915"/>
    </source>
</evidence>
<dbReference type="InterPro" id="IPR042099">
    <property type="entry name" value="ANL_N_sf"/>
</dbReference>
<evidence type="ECO:0000259" key="3">
    <source>
        <dbReference type="Pfam" id="PF00501"/>
    </source>
</evidence>
<dbReference type="PANTHER" id="PTHR43201:SF5">
    <property type="entry name" value="MEDIUM-CHAIN ACYL-COA LIGASE ACSF2, MITOCHONDRIAL"/>
    <property type="match status" value="1"/>
</dbReference>
<evidence type="ECO:0000259" key="4">
    <source>
        <dbReference type="Pfam" id="PF13193"/>
    </source>
</evidence>